<accession>A0A915JAY2</accession>
<protein>
    <submittedName>
        <fullName evidence="2">Uncharacterized protein</fullName>
    </submittedName>
</protein>
<proteinExistence type="predicted"/>
<dbReference type="Proteomes" id="UP000887565">
    <property type="component" value="Unplaced"/>
</dbReference>
<evidence type="ECO:0000313" key="1">
    <source>
        <dbReference type="Proteomes" id="UP000887565"/>
    </source>
</evidence>
<dbReference type="AlphaFoldDB" id="A0A915JAY2"/>
<evidence type="ECO:0000313" key="2">
    <source>
        <dbReference type="WBParaSite" id="nRc.2.0.1.t23653-RA"/>
    </source>
</evidence>
<keyword evidence="1" id="KW-1185">Reference proteome</keyword>
<sequence length="71" mass="8533">MNGCHFIATIVYLRQIKLEDTMDQFENNISTLSATERNPKYFRQLMPSKSMFFQKYYKTHHLEIEAKIDIN</sequence>
<organism evidence="1 2">
    <name type="scientific">Romanomermis culicivorax</name>
    <name type="common">Nematode worm</name>
    <dbReference type="NCBI Taxonomy" id="13658"/>
    <lineage>
        <taxon>Eukaryota</taxon>
        <taxon>Metazoa</taxon>
        <taxon>Ecdysozoa</taxon>
        <taxon>Nematoda</taxon>
        <taxon>Enoplea</taxon>
        <taxon>Dorylaimia</taxon>
        <taxon>Mermithida</taxon>
        <taxon>Mermithoidea</taxon>
        <taxon>Mermithidae</taxon>
        <taxon>Romanomermis</taxon>
    </lineage>
</organism>
<name>A0A915JAY2_ROMCU</name>
<dbReference type="WBParaSite" id="nRc.2.0.1.t23653-RA">
    <property type="protein sequence ID" value="nRc.2.0.1.t23653-RA"/>
    <property type="gene ID" value="nRc.2.0.1.g23653"/>
</dbReference>
<reference evidence="2" key="1">
    <citation type="submission" date="2022-11" db="UniProtKB">
        <authorList>
            <consortium name="WormBaseParasite"/>
        </authorList>
    </citation>
    <scope>IDENTIFICATION</scope>
</reference>